<gene>
    <name evidence="6" type="ORF">H9871_00450</name>
</gene>
<dbReference type="EMBL" id="DXGD01000019">
    <property type="protein sequence ID" value="HIW98593.1"/>
    <property type="molecule type" value="Genomic_DNA"/>
</dbReference>
<proteinExistence type="inferred from homology"/>
<dbReference type="InterPro" id="IPR036196">
    <property type="entry name" value="Ptyr_pPase_sf"/>
</dbReference>
<comment type="similarity">
    <text evidence="1">Belongs to the low molecular weight phosphotyrosine protein phosphatase family.</text>
</comment>
<dbReference type="InterPro" id="IPR017867">
    <property type="entry name" value="Tyr_phospatase_low_mol_wt"/>
</dbReference>
<dbReference type="AlphaFoldDB" id="A0A9D1RZ17"/>
<evidence type="ECO:0000313" key="6">
    <source>
        <dbReference type="EMBL" id="HIW98593.1"/>
    </source>
</evidence>
<evidence type="ECO:0000256" key="2">
    <source>
        <dbReference type="ARBA" id="ARBA00022801"/>
    </source>
</evidence>
<accession>A0A9D1RZ17</accession>
<dbReference type="InterPro" id="IPR050438">
    <property type="entry name" value="LMW_PTPase"/>
</dbReference>
<dbReference type="PANTHER" id="PTHR11717:SF31">
    <property type="entry name" value="LOW MOLECULAR WEIGHT PROTEIN-TYROSINE-PHOSPHATASE ETP-RELATED"/>
    <property type="match status" value="1"/>
</dbReference>
<comment type="caution">
    <text evidence="6">The sequence shown here is derived from an EMBL/GenBank/DDBJ whole genome shotgun (WGS) entry which is preliminary data.</text>
</comment>
<dbReference type="GO" id="GO:0004725">
    <property type="term" value="F:protein tyrosine phosphatase activity"/>
    <property type="evidence" value="ECO:0007669"/>
    <property type="project" value="InterPro"/>
</dbReference>
<evidence type="ECO:0000256" key="1">
    <source>
        <dbReference type="ARBA" id="ARBA00011063"/>
    </source>
</evidence>
<reference evidence="6" key="2">
    <citation type="submission" date="2021-04" db="EMBL/GenBank/DDBJ databases">
        <authorList>
            <person name="Gilroy R."/>
        </authorList>
    </citation>
    <scope>NUCLEOTIDE SEQUENCE</scope>
    <source>
        <strain evidence="6">ChiHejej3B27-3195</strain>
    </source>
</reference>
<reference evidence="6" key="1">
    <citation type="journal article" date="2021" name="PeerJ">
        <title>Extensive microbial diversity within the chicken gut microbiome revealed by metagenomics and culture.</title>
        <authorList>
            <person name="Gilroy R."/>
            <person name="Ravi A."/>
            <person name="Getino M."/>
            <person name="Pursley I."/>
            <person name="Horton D.L."/>
            <person name="Alikhan N.F."/>
            <person name="Baker D."/>
            <person name="Gharbi K."/>
            <person name="Hall N."/>
            <person name="Watson M."/>
            <person name="Adriaenssens E.M."/>
            <person name="Foster-Nyarko E."/>
            <person name="Jarju S."/>
            <person name="Secka A."/>
            <person name="Antonio M."/>
            <person name="Oren A."/>
            <person name="Chaudhuri R.R."/>
            <person name="La Ragione R."/>
            <person name="Hildebrand F."/>
            <person name="Pallen M.J."/>
        </authorList>
    </citation>
    <scope>NUCLEOTIDE SEQUENCE</scope>
    <source>
        <strain evidence="6">ChiHejej3B27-3195</strain>
    </source>
</reference>
<evidence type="ECO:0000313" key="7">
    <source>
        <dbReference type="Proteomes" id="UP000824151"/>
    </source>
</evidence>
<organism evidence="6 7">
    <name type="scientific">Candidatus Nesterenkonia stercoripullorum</name>
    <dbReference type="NCBI Taxonomy" id="2838701"/>
    <lineage>
        <taxon>Bacteria</taxon>
        <taxon>Bacillati</taxon>
        <taxon>Actinomycetota</taxon>
        <taxon>Actinomycetes</taxon>
        <taxon>Micrococcales</taxon>
        <taxon>Micrococcaceae</taxon>
        <taxon>Nesterenkonia</taxon>
    </lineage>
</organism>
<dbReference type="PRINTS" id="PR00719">
    <property type="entry name" value="LMWPTPASE"/>
</dbReference>
<evidence type="ECO:0000256" key="4">
    <source>
        <dbReference type="PIRSR" id="PIRSR617867-1"/>
    </source>
</evidence>
<dbReference type="SMART" id="SM00226">
    <property type="entry name" value="LMWPc"/>
    <property type="match status" value="1"/>
</dbReference>
<name>A0A9D1RZ17_9MICC</name>
<evidence type="ECO:0000256" key="3">
    <source>
        <dbReference type="ARBA" id="ARBA00022912"/>
    </source>
</evidence>
<keyword evidence="3" id="KW-0904">Protein phosphatase</keyword>
<feature type="active site" evidence="4">
    <location>
        <position position="19"/>
    </location>
</feature>
<dbReference type="Proteomes" id="UP000824151">
    <property type="component" value="Unassembled WGS sequence"/>
</dbReference>
<sequence>MPTSRPFTVLTVCTGNICRSPAMERLLRYQFGEETGIRIHSGGLAAHDGEDMQPPMKQRVREYGADSEDFTARQITSDMLEEADLILAATRDHVQDMISAVPDAAERTFTVPELGELLAQIDVESLPRDASSPAETLSAVVTAVEAVRSDQGRQERTADDVVDPYMLPEGVYDEAFEQIRGPLEALGDRVLRAR</sequence>
<dbReference type="PANTHER" id="PTHR11717">
    <property type="entry name" value="LOW MOLECULAR WEIGHT PROTEIN TYROSINE PHOSPHATASE"/>
    <property type="match status" value="1"/>
</dbReference>
<feature type="active site" description="Nucleophile" evidence="4">
    <location>
        <position position="13"/>
    </location>
</feature>
<protein>
    <recommendedName>
        <fullName evidence="5">Phosphotyrosine protein phosphatase I domain-containing protein</fullName>
    </recommendedName>
</protein>
<dbReference type="SUPFAM" id="SSF52788">
    <property type="entry name" value="Phosphotyrosine protein phosphatases I"/>
    <property type="match status" value="1"/>
</dbReference>
<dbReference type="Gene3D" id="3.40.50.2300">
    <property type="match status" value="1"/>
</dbReference>
<feature type="domain" description="Phosphotyrosine protein phosphatase I" evidence="5">
    <location>
        <begin position="7"/>
        <end position="189"/>
    </location>
</feature>
<keyword evidence="2" id="KW-0378">Hydrolase</keyword>
<evidence type="ECO:0000259" key="5">
    <source>
        <dbReference type="SMART" id="SM00226"/>
    </source>
</evidence>
<dbReference type="Pfam" id="PF01451">
    <property type="entry name" value="LMWPc"/>
    <property type="match status" value="1"/>
</dbReference>
<dbReference type="InterPro" id="IPR023485">
    <property type="entry name" value="Ptyr_pPase"/>
</dbReference>